<name>A0A0D7ATL7_9AGAR</name>
<dbReference type="EMBL" id="KN880914">
    <property type="protein sequence ID" value="KIY61572.1"/>
    <property type="molecule type" value="Genomic_DNA"/>
</dbReference>
<sequence>MTRAITAKGGSAFAAASPLRRKSSIALYSLCFAFEHISRELYTQVVLLSMTGQWSSIVQSQNHNICMSIRSI</sequence>
<keyword evidence="2" id="KW-1185">Reference proteome</keyword>
<reference evidence="1 2" key="1">
    <citation type="journal article" date="2015" name="Fungal Genet. Biol.">
        <title>Evolution of novel wood decay mechanisms in Agaricales revealed by the genome sequences of Fistulina hepatica and Cylindrobasidium torrendii.</title>
        <authorList>
            <person name="Floudas D."/>
            <person name="Held B.W."/>
            <person name="Riley R."/>
            <person name="Nagy L.G."/>
            <person name="Koehler G."/>
            <person name="Ransdell A.S."/>
            <person name="Younus H."/>
            <person name="Chow J."/>
            <person name="Chiniquy J."/>
            <person name="Lipzen A."/>
            <person name="Tritt A."/>
            <person name="Sun H."/>
            <person name="Haridas S."/>
            <person name="LaButti K."/>
            <person name="Ohm R.A."/>
            <person name="Kues U."/>
            <person name="Blanchette R.A."/>
            <person name="Grigoriev I.V."/>
            <person name="Minto R.E."/>
            <person name="Hibbett D.S."/>
        </authorList>
    </citation>
    <scope>NUCLEOTIDE SEQUENCE [LARGE SCALE GENOMIC DNA]</scope>
    <source>
        <strain evidence="1 2">FP15055 ss-10</strain>
    </source>
</reference>
<evidence type="ECO:0000313" key="2">
    <source>
        <dbReference type="Proteomes" id="UP000054007"/>
    </source>
</evidence>
<dbReference type="AlphaFoldDB" id="A0A0D7ATL7"/>
<accession>A0A0D7ATL7</accession>
<evidence type="ECO:0000313" key="1">
    <source>
        <dbReference type="EMBL" id="KIY61572.1"/>
    </source>
</evidence>
<dbReference type="Proteomes" id="UP000054007">
    <property type="component" value="Unassembled WGS sequence"/>
</dbReference>
<proteinExistence type="predicted"/>
<gene>
    <name evidence="1" type="ORF">CYLTODRAFT_213472</name>
</gene>
<organism evidence="1 2">
    <name type="scientific">Cylindrobasidium torrendii FP15055 ss-10</name>
    <dbReference type="NCBI Taxonomy" id="1314674"/>
    <lineage>
        <taxon>Eukaryota</taxon>
        <taxon>Fungi</taxon>
        <taxon>Dikarya</taxon>
        <taxon>Basidiomycota</taxon>
        <taxon>Agaricomycotina</taxon>
        <taxon>Agaricomycetes</taxon>
        <taxon>Agaricomycetidae</taxon>
        <taxon>Agaricales</taxon>
        <taxon>Marasmiineae</taxon>
        <taxon>Physalacriaceae</taxon>
        <taxon>Cylindrobasidium</taxon>
    </lineage>
</organism>
<protein>
    <submittedName>
        <fullName evidence="1">Uncharacterized protein</fullName>
    </submittedName>
</protein>